<dbReference type="PROSITE" id="PS51318">
    <property type="entry name" value="TAT"/>
    <property type="match status" value="1"/>
</dbReference>
<dbReference type="Proteomes" id="UP001596445">
    <property type="component" value="Unassembled WGS sequence"/>
</dbReference>
<evidence type="ECO:0000313" key="1">
    <source>
        <dbReference type="EMBL" id="MFC7059618.1"/>
    </source>
</evidence>
<dbReference type="Pfam" id="PF05573">
    <property type="entry name" value="NosL"/>
    <property type="match status" value="1"/>
</dbReference>
<dbReference type="PANTHER" id="PTHR41247">
    <property type="entry name" value="HTH-TYPE TRANSCRIPTIONAL REPRESSOR YCNK"/>
    <property type="match status" value="1"/>
</dbReference>
<dbReference type="RefSeq" id="WP_267162400.1">
    <property type="nucleotide sequence ID" value="NZ_CP112972.1"/>
</dbReference>
<dbReference type="EMBL" id="JBHSZI010000001">
    <property type="protein sequence ID" value="MFC7059618.1"/>
    <property type="molecule type" value="Genomic_DNA"/>
</dbReference>
<protein>
    <submittedName>
        <fullName evidence="1">Nitrous oxide reductase accessory protein NosL</fullName>
    </submittedName>
</protein>
<gene>
    <name evidence="1" type="ORF">ACFQQG_17295</name>
</gene>
<organism evidence="1 2">
    <name type="scientific">Halovenus salina</name>
    <dbReference type="NCBI Taxonomy" id="1510225"/>
    <lineage>
        <taxon>Archaea</taxon>
        <taxon>Methanobacteriati</taxon>
        <taxon>Methanobacteriota</taxon>
        <taxon>Stenosarchaea group</taxon>
        <taxon>Halobacteria</taxon>
        <taxon>Halobacteriales</taxon>
        <taxon>Haloarculaceae</taxon>
        <taxon>Halovenus</taxon>
    </lineage>
</organism>
<comment type="caution">
    <text evidence="1">The sequence shown here is derived from an EMBL/GenBank/DDBJ whole genome shotgun (WGS) entry which is preliminary data.</text>
</comment>
<proteinExistence type="predicted"/>
<keyword evidence="2" id="KW-1185">Reference proteome</keyword>
<dbReference type="InterPro" id="IPR008719">
    <property type="entry name" value="N2O_reductase_NosL"/>
</dbReference>
<dbReference type="SUPFAM" id="SSF160387">
    <property type="entry name" value="NosL/MerB-like"/>
    <property type="match status" value="1"/>
</dbReference>
<accession>A0ABD5W8P4</accession>
<dbReference type="InterPro" id="IPR006311">
    <property type="entry name" value="TAT_signal"/>
</dbReference>
<name>A0ABD5W8P4_9EURY</name>
<reference evidence="1 2" key="1">
    <citation type="journal article" date="2019" name="Int. J. Syst. Evol. Microbiol.">
        <title>The Global Catalogue of Microorganisms (GCM) 10K type strain sequencing project: providing services to taxonomists for standard genome sequencing and annotation.</title>
        <authorList>
            <consortium name="The Broad Institute Genomics Platform"/>
            <consortium name="The Broad Institute Genome Sequencing Center for Infectious Disease"/>
            <person name="Wu L."/>
            <person name="Ma J."/>
        </authorList>
    </citation>
    <scope>NUCLEOTIDE SEQUENCE [LARGE SCALE GENOMIC DNA]</scope>
    <source>
        <strain evidence="1 2">JCM 30072</strain>
    </source>
</reference>
<dbReference type="PANTHER" id="PTHR41247:SF1">
    <property type="entry name" value="HTH-TYPE TRANSCRIPTIONAL REPRESSOR YCNK"/>
    <property type="match status" value="1"/>
</dbReference>
<dbReference type="GeneID" id="76631795"/>
<evidence type="ECO:0000313" key="2">
    <source>
        <dbReference type="Proteomes" id="UP001596445"/>
    </source>
</evidence>
<dbReference type="Gene3D" id="3.30.70.2050">
    <property type="match status" value="1"/>
</dbReference>
<dbReference type="AlphaFoldDB" id="A0ABD5W8P4"/>
<sequence length="196" mass="20925">MVYHQEPTDISRRRLLSTLAAGGVVAAAGCLGDSETVPDPQPIEDGQPCDQCNMEIAAQPGPAGQAYYLDGSPASLPDGREDGFARFCSSWCTYVYVLENKERGAEPAGTYTTDYSAVEYEVRDDGGTPVLSAHLESETFESAESLTYVVDSEVEGAMGGSLVGFSETDDAEAFRDEYGGTLVDHGDVTLETVRNL</sequence>